<dbReference type="Gene3D" id="2.70.98.70">
    <property type="match status" value="1"/>
</dbReference>
<dbReference type="Gene3D" id="1.50.10.100">
    <property type="entry name" value="Chondroitin AC/alginate lyase"/>
    <property type="match status" value="1"/>
</dbReference>
<organism evidence="6 7">
    <name type="scientific">Natronomicrosphaera hydrolytica</name>
    <dbReference type="NCBI Taxonomy" id="3242702"/>
    <lineage>
        <taxon>Bacteria</taxon>
        <taxon>Pseudomonadati</taxon>
        <taxon>Planctomycetota</taxon>
        <taxon>Phycisphaerae</taxon>
        <taxon>Phycisphaerales</taxon>
        <taxon>Phycisphaeraceae</taxon>
        <taxon>Natronomicrosphaera</taxon>
    </lineage>
</organism>
<feature type="domain" description="Heparinase II/III-like C-terminal" evidence="5">
    <location>
        <begin position="411"/>
        <end position="475"/>
    </location>
</feature>
<evidence type="ECO:0000259" key="5">
    <source>
        <dbReference type="Pfam" id="PF07940"/>
    </source>
</evidence>
<keyword evidence="7" id="KW-1185">Reference proteome</keyword>
<dbReference type="InterPro" id="IPR012480">
    <property type="entry name" value="Hepar_II_III_C"/>
</dbReference>
<comment type="caution">
    <text evidence="6">The sequence shown here is derived from an EMBL/GenBank/DDBJ whole genome shotgun (WGS) entry which is preliminary data.</text>
</comment>
<keyword evidence="4" id="KW-0456">Lyase</keyword>
<dbReference type="PANTHER" id="PTHR39210">
    <property type="entry name" value="HEPARIN-SULFATE LYASE"/>
    <property type="match status" value="1"/>
</dbReference>
<name>A0ABV4U7D0_9BACT</name>
<dbReference type="RefSeq" id="WP_425346425.1">
    <property type="nucleotide sequence ID" value="NZ_JBGUBD010000009.1"/>
</dbReference>
<dbReference type="SUPFAM" id="SSF48230">
    <property type="entry name" value="Chondroitin AC/alginate lyase"/>
    <property type="match status" value="1"/>
</dbReference>
<gene>
    <name evidence="6" type="ORF">ACERK3_14545</name>
</gene>
<evidence type="ECO:0000313" key="7">
    <source>
        <dbReference type="Proteomes" id="UP001575105"/>
    </source>
</evidence>
<keyword evidence="3" id="KW-0574">Periplasm</keyword>
<evidence type="ECO:0000313" key="6">
    <source>
        <dbReference type="EMBL" id="MFA9479505.1"/>
    </source>
</evidence>
<accession>A0ABV4U7D0</accession>
<protein>
    <submittedName>
        <fullName evidence="6">Heparinase II/III family protein</fullName>
    </submittedName>
</protein>
<dbReference type="Proteomes" id="UP001575105">
    <property type="component" value="Unassembled WGS sequence"/>
</dbReference>
<dbReference type="PANTHER" id="PTHR39210:SF1">
    <property type="entry name" value="HEPARIN-SULFATE LYASE"/>
    <property type="match status" value="1"/>
</dbReference>
<dbReference type="Pfam" id="PF07940">
    <property type="entry name" value="Hepar_II_III_C"/>
    <property type="match status" value="1"/>
</dbReference>
<dbReference type="EMBL" id="JBGUBD010000009">
    <property type="protein sequence ID" value="MFA9479505.1"/>
    <property type="molecule type" value="Genomic_DNA"/>
</dbReference>
<evidence type="ECO:0000256" key="1">
    <source>
        <dbReference type="ARBA" id="ARBA00004418"/>
    </source>
</evidence>
<keyword evidence="2" id="KW-0732">Signal</keyword>
<sequence length="876" mass="97700">MATTRELIVGLLIIVMMVAGWGDVAMATDTPRPRWTMEGDVAEVKSELAAWLTLDARTVRARAQGREAEALLSLAEKLLLLRDATDEAGHGERAAALLDVALAEVDDDPAGQITTGGSRDEVNLAVRDAAYLLALRYYATGDEADADAVRRILLRFAEVVPEWPLWDRQGEQRAQDDARYFREWDGRGIWGTWFHMDLERTAGVLRAYDLVYDRLSDDERSAIREGLFDHQVQLIERWPVAYTNMVAHRIIGLAQLGLTLPEPKYVHLAVKYYENMLYVSFFPDGFFREASPSYHTMPATRMQRRIPSLLKGYSDPPGYEHPETGRRFDELDLVAKYARHHERWWQAWDVLTLPNRTTLAVNDAVAGRTAWWSERDLDVTEPRLLGTTGIGVLGHGASGEQMEAYLLFAGSHGHEHYDVLNLAWWAHGREVFSETNYRPVSGSDSTREWHTSSAGHNLVVIDGANQHGRFRGQQRELTEDDGLRGMDTWRWRNASMNQGELLLFDPSADEMQVIEAEGERAYYPTAKLYRRTLAMATLGDGDGYLLDIFRARGGSEHDYVLHGGLDEKYELTHTVATEPTEGTAHKYIALKEAGWAAPPTSFTFAYEDGVRTTSHVVGPTSLDAKGEYGVRFLAGEAPAMRRVGSAPFVMLRRHGGRELAEPGAENTFVLVHEAHRDAAKVASAELVSMTSDDPEAVVVRVTLADGREDVFFSTLSDGEIRLADGTVFEGRLGWQRRGTDGRETLRVFDGRRLTNAAGDGVQGVEPLHGRVMATQRVEAGDAREALVVDRPLPDDGSLVGRTVHVAFGDEMTWSYRIRSVENDANGSAVVELEHEPGFEIREDGALAKMLFYPGWGFREAATFRIPVGGVWKSDGD</sequence>
<proteinExistence type="predicted"/>
<comment type="subcellular location">
    <subcellularLocation>
        <location evidence="1">Periplasm</location>
    </subcellularLocation>
</comment>
<evidence type="ECO:0000256" key="2">
    <source>
        <dbReference type="ARBA" id="ARBA00022729"/>
    </source>
</evidence>
<evidence type="ECO:0000256" key="4">
    <source>
        <dbReference type="ARBA" id="ARBA00023239"/>
    </source>
</evidence>
<dbReference type="InterPro" id="IPR008929">
    <property type="entry name" value="Chondroitin_lyas"/>
</dbReference>
<evidence type="ECO:0000256" key="3">
    <source>
        <dbReference type="ARBA" id="ARBA00022764"/>
    </source>
</evidence>
<reference evidence="6 7" key="1">
    <citation type="submission" date="2024-08" db="EMBL/GenBank/DDBJ databases">
        <title>Whole-genome sequencing of halo(alkali)philic microorganisms from hypersaline lakes.</title>
        <authorList>
            <person name="Sorokin D.Y."/>
            <person name="Merkel A.Y."/>
            <person name="Messina E."/>
            <person name="Yakimov M."/>
        </authorList>
    </citation>
    <scope>NUCLEOTIDE SEQUENCE [LARGE SCALE GENOMIC DNA]</scope>
    <source>
        <strain evidence="6 7">AB-hyl4</strain>
    </source>
</reference>